<dbReference type="GO" id="GO:0046872">
    <property type="term" value="F:metal ion binding"/>
    <property type="evidence" value="ECO:0007669"/>
    <property type="project" value="UniProtKB-KW"/>
</dbReference>
<dbReference type="AlphaFoldDB" id="A0A316EVE0"/>
<keyword evidence="5" id="KW-0378">Hydrolase</keyword>
<reference evidence="5 6" key="1">
    <citation type="submission" date="2018-05" db="EMBL/GenBank/DDBJ databases">
        <title>Genomic Encyclopedia of Archaeal and Bacterial Type Strains, Phase II (KMG-II): from individual species to whole genera.</title>
        <authorList>
            <person name="Goeker M."/>
        </authorList>
    </citation>
    <scope>NUCLEOTIDE SEQUENCE [LARGE SCALE GENOMIC DNA]</scope>
    <source>
        <strain evidence="5 6">DSM 22214</strain>
    </source>
</reference>
<dbReference type="RefSeq" id="WP_109742720.1">
    <property type="nucleotide sequence ID" value="NZ_QGGO01000008.1"/>
</dbReference>
<accession>A0A316EVE0</accession>
<evidence type="ECO:0000259" key="3">
    <source>
        <dbReference type="SMART" id="SM00477"/>
    </source>
</evidence>
<dbReference type="GO" id="GO:0003676">
    <property type="term" value="F:nucleic acid binding"/>
    <property type="evidence" value="ECO:0007669"/>
    <property type="project" value="InterPro"/>
</dbReference>
<feature type="active site" description="Proton acceptor" evidence="1">
    <location>
        <position position="98"/>
    </location>
</feature>
<evidence type="ECO:0000313" key="6">
    <source>
        <dbReference type="Proteomes" id="UP000245489"/>
    </source>
</evidence>
<keyword evidence="6" id="KW-1185">Reference proteome</keyword>
<dbReference type="EMBL" id="QGGO01000008">
    <property type="protein sequence ID" value="PWK27156.1"/>
    <property type="molecule type" value="Genomic_DNA"/>
</dbReference>
<dbReference type="PANTHER" id="PTHR13966">
    <property type="entry name" value="ENDONUCLEASE RELATED"/>
    <property type="match status" value="1"/>
</dbReference>
<dbReference type="GO" id="GO:0016787">
    <property type="term" value="F:hydrolase activity"/>
    <property type="evidence" value="ECO:0007669"/>
    <property type="project" value="InterPro"/>
</dbReference>
<dbReference type="Gene3D" id="3.40.570.10">
    <property type="entry name" value="Extracellular Endonuclease, subunit A"/>
    <property type="match status" value="1"/>
</dbReference>
<feature type="domain" description="DNA/RNA non-specific endonuclease/pyrophosphatase/phosphodiesterase" evidence="4">
    <location>
        <begin position="35"/>
        <end position="215"/>
    </location>
</feature>
<dbReference type="PANTHER" id="PTHR13966:SF5">
    <property type="entry name" value="ENDONUCLEASE G, MITOCHONDRIAL"/>
    <property type="match status" value="1"/>
</dbReference>
<feature type="domain" description="ENPP1-3/EXOG-like endonuclease/phosphodiesterase" evidence="3">
    <location>
        <begin position="36"/>
        <end position="215"/>
    </location>
</feature>
<evidence type="ECO:0000256" key="2">
    <source>
        <dbReference type="PIRSR" id="PIRSR640255-2"/>
    </source>
</evidence>
<dbReference type="OrthoDB" id="9811262at2"/>
<keyword evidence="5" id="KW-0255">Endonuclease</keyword>
<dbReference type="Proteomes" id="UP000245489">
    <property type="component" value="Unassembled WGS sequence"/>
</dbReference>
<keyword evidence="5" id="KW-0540">Nuclease</keyword>
<dbReference type="SMART" id="SM00477">
    <property type="entry name" value="NUC"/>
    <property type="match status" value="1"/>
</dbReference>
<sequence>MKKLLILLLISVQTFSQVKNISNATSKDKNNYYLPKKGYIISYNNILGHANWVGWTLKKTDIGVEKYPGVFYTDISLGANFKRVNRSFYSNTHYDRGHLCNSQARTSTVLLNKETYVMTNAVPQTPNLNRGIWKKYEDLCQLWALNNENLTIYAGGLGKIGTLSQQNVNIPEFYWKVIFGHGTQPLCLLFKNDDKTVTAKIVELSYIQSKTGYQF</sequence>
<evidence type="ECO:0000259" key="4">
    <source>
        <dbReference type="SMART" id="SM00892"/>
    </source>
</evidence>
<gene>
    <name evidence="5" type="ORF">LV89_01971</name>
</gene>
<dbReference type="InterPro" id="IPR020821">
    <property type="entry name" value="ENPP1-3/EXOG-like_nuc-like"/>
</dbReference>
<proteinExistence type="predicted"/>
<keyword evidence="2" id="KW-0479">Metal-binding</keyword>
<name>A0A316EVE0_9BACT</name>
<dbReference type="InterPro" id="IPR001604">
    <property type="entry name" value="Endo_G_ENPP1-like_dom"/>
</dbReference>
<dbReference type="SUPFAM" id="SSF54060">
    <property type="entry name" value="His-Me finger endonucleases"/>
    <property type="match status" value="1"/>
</dbReference>
<evidence type="ECO:0000313" key="5">
    <source>
        <dbReference type="EMBL" id="PWK27156.1"/>
    </source>
</evidence>
<dbReference type="SMART" id="SM00892">
    <property type="entry name" value="Endonuclease_NS"/>
    <property type="match status" value="1"/>
</dbReference>
<dbReference type="InterPro" id="IPR040255">
    <property type="entry name" value="Non-specific_endonuclease"/>
</dbReference>
<evidence type="ECO:0000256" key="1">
    <source>
        <dbReference type="PIRSR" id="PIRSR640255-1"/>
    </source>
</evidence>
<dbReference type="GO" id="GO:0004519">
    <property type="term" value="F:endonuclease activity"/>
    <property type="evidence" value="ECO:0007669"/>
    <property type="project" value="UniProtKB-KW"/>
</dbReference>
<feature type="binding site" evidence="2">
    <location>
        <position position="129"/>
    </location>
    <ligand>
        <name>Mg(2+)</name>
        <dbReference type="ChEBI" id="CHEBI:18420"/>
        <note>catalytic</note>
    </ligand>
</feature>
<protein>
    <submittedName>
        <fullName evidence="5">Endonuclease G</fullName>
    </submittedName>
</protein>
<dbReference type="InterPro" id="IPR044925">
    <property type="entry name" value="His-Me_finger_sf"/>
</dbReference>
<dbReference type="InterPro" id="IPR044929">
    <property type="entry name" value="DNA/RNA_non-sp_Endonuclease_sf"/>
</dbReference>
<organism evidence="5 6">
    <name type="scientific">Arcicella aurantiaca</name>
    <dbReference type="NCBI Taxonomy" id="591202"/>
    <lineage>
        <taxon>Bacteria</taxon>
        <taxon>Pseudomonadati</taxon>
        <taxon>Bacteroidota</taxon>
        <taxon>Cytophagia</taxon>
        <taxon>Cytophagales</taxon>
        <taxon>Flectobacillaceae</taxon>
        <taxon>Arcicella</taxon>
    </lineage>
</organism>
<comment type="caution">
    <text evidence="5">The sequence shown here is derived from an EMBL/GenBank/DDBJ whole genome shotgun (WGS) entry which is preliminary data.</text>
</comment>
<dbReference type="Pfam" id="PF01223">
    <property type="entry name" value="Endonuclease_NS"/>
    <property type="match status" value="1"/>
</dbReference>